<evidence type="ECO:0000313" key="2">
    <source>
        <dbReference type="EMBL" id="CAD8385724.1"/>
    </source>
</evidence>
<gene>
    <name evidence="2" type="ORF">PBAH0796_LOCUS29412</name>
</gene>
<protein>
    <submittedName>
        <fullName evidence="2">Uncharacterized protein</fullName>
    </submittedName>
</protein>
<evidence type="ECO:0000256" key="1">
    <source>
        <dbReference type="SAM" id="Phobius"/>
    </source>
</evidence>
<dbReference type="EMBL" id="HBEG01048285">
    <property type="protein sequence ID" value="CAD8385724.1"/>
    <property type="molecule type" value="Transcribed_RNA"/>
</dbReference>
<keyword evidence="1" id="KW-0472">Membrane</keyword>
<sequence length="178" mass="19468">MSWLMPFLIEPFGNTLDLVPLVATFAAAAVVTYYCDDLAAAVLRRMPECSERPDPARAGVELLQFVQVVRERRIGWYLLPGYPSVNHLRFGPALLTKSTMPCLASAAVKVFAKAVADLNAFYEGKSRDTSFFLVFYGAAGLMVTFLSAVFWAACSCRRPRHEPHGGESMGALVNVGEA</sequence>
<feature type="transmembrane region" description="Helical" evidence="1">
    <location>
        <begin position="131"/>
        <end position="153"/>
    </location>
</feature>
<keyword evidence="1" id="KW-1133">Transmembrane helix</keyword>
<accession>A0A7S0B7Q4</accession>
<reference evidence="2" key="1">
    <citation type="submission" date="2021-01" db="EMBL/GenBank/DDBJ databases">
        <authorList>
            <person name="Corre E."/>
            <person name="Pelletier E."/>
            <person name="Niang G."/>
            <person name="Scheremetjew M."/>
            <person name="Finn R."/>
            <person name="Kale V."/>
            <person name="Holt S."/>
            <person name="Cochrane G."/>
            <person name="Meng A."/>
            <person name="Brown T."/>
            <person name="Cohen L."/>
        </authorList>
    </citation>
    <scope>NUCLEOTIDE SEQUENCE</scope>
    <source>
        <strain evidence="2">Pbaha01</strain>
    </source>
</reference>
<proteinExistence type="predicted"/>
<dbReference type="AlphaFoldDB" id="A0A7S0B7Q4"/>
<keyword evidence="1" id="KW-0812">Transmembrane</keyword>
<organism evidence="2">
    <name type="scientific">Pyrodinium bahamense</name>
    <dbReference type="NCBI Taxonomy" id="73915"/>
    <lineage>
        <taxon>Eukaryota</taxon>
        <taxon>Sar</taxon>
        <taxon>Alveolata</taxon>
        <taxon>Dinophyceae</taxon>
        <taxon>Gonyaulacales</taxon>
        <taxon>Pyrocystaceae</taxon>
        <taxon>Pyrodinium</taxon>
    </lineage>
</organism>
<feature type="transmembrane region" description="Helical" evidence="1">
    <location>
        <begin position="12"/>
        <end position="35"/>
    </location>
</feature>
<name>A0A7S0B7Q4_9DINO</name>